<evidence type="ECO:0000313" key="2">
    <source>
        <dbReference type="EMBL" id="MFC5053694.1"/>
    </source>
</evidence>
<proteinExistence type="predicted"/>
<gene>
    <name evidence="2" type="ORF">ACFPFM_07970</name>
</gene>
<feature type="region of interest" description="Disordered" evidence="1">
    <location>
        <begin position="94"/>
        <end position="137"/>
    </location>
</feature>
<dbReference type="RefSeq" id="WP_344036559.1">
    <property type="nucleotide sequence ID" value="NZ_BAAAKE010000005.1"/>
</dbReference>
<feature type="compositionally biased region" description="Basic and acidic residues" evidence="1">
    <location>
        <begin position="94"/>
        <end position="108"/>
    </location>
</feature>
<comment type="caution">
    <text evidence="2">The sequence shown here is derived from an EMBL/GenBank/DDBJ whole genome shotgun (WGS) entry which is preliminary data.</text>
</comment>
<dbReference type="EMBL" id="JBHSJB010000007">
    <property type="protein sequence ID" value="MFC5053694.1"/>
    <property type="molecule type" value="Genomic_DNA"/>
</dbReference>
<keyword evidence="3" id="KW-1185">Reference proteome</keyword>
<reference evidence="3" key="1">
    <citation type="journal article" date="2019" name="Int. J. Syst. Evol. Microbiol.">
        <title>The Global Catalogue of Microorganisms (GCM) 10K type strain sequencing project: providing services to taxonomists for standard genome sequencing and annotation.</title>
        <authorList>
            <consortium name="The Broad Institute Genomics Platform"/>
            <consortium name="The Broad Institute Genome Sequencing Center for Infectious Disease"/>
            <person name="Wu L."/>
            <person name="Ma J."/>
        </authorList>
    </citation>
    <scope>NUCLEOTIDE SEQUENCE [LARGE SCALE GENOMIC DNA]</scope>
    <source>
        <strain evidence="3">KCTC 12848</strain>
    </source>
</reference>
<organism evidence="2 3">
    <name type="scientific">Saccharothrix xinjiangensis</name>
    <dbReference type="NCBI Taxonomy" id="204798"/>
    <lineage>
        <taxon>Bacteria</taxon>
        <taxon>Bacillati</taxon>
        <taxon>Actinomycetota</taxon>
        <taxon>Actinomycetes</taxon>
        <taxon>Pseudonocardiales</taxon>
        <taxon>Pseudonocardiaceae</taxon>
        <taxon>Saccharothrix</taxon>
    </lineage>
</organism>
<dbReference type="Proteomes" id="UP001595833">
    <property type="component" value="Unassembled WGS sequence"/>
</dbReference>
<evidence type="ECO:0000313" key="3">
    <source>
        <dbReference type="Proteomes" id="UP001595833"/>
    </source>
</evidence>
<feature type="compositionally biased region" description="Basic residues" evidence="1">
    <location>
        <begin position="124"/>
        <end position="137"/>
    </location>
</feature>
<protein>
    <submittedName>
        <fullName evidence="2">Uncharacterized protein</fullName>
    </submittedName>
</protein>
<name>A0ABV9XW64_9PSEU</name>
<accession>A0ABV9XW64</accession>
<sequence length="137" mass="14911">MSIAAFARQCDLVFETARRAVKGLAVPEEETLARIAEHVPASLEELRRMAGLAGEIPRPIVLPPAFARLSAARRRLLISVGWALVAAQDAEDTAKASGRDLPHYRGDAEVLPLDTGGDDQPRGRVTRAARRRPDHSE</sequence>
<evidence type="ECO:0000256" key="1">
    <source>
        <dbReference type="SAM" id="MobiDB-lite"/>
    </source>
</evidence>